<keyword evidence="1" id="KW-1133">Transmembrane helix</keyword>
<dbReference type="EMBL" id="CAKOGP040001925">
    <property type="protein sequence ID" value="CAJ1956891.1"/>
    <property type="molecule type" value="Genomic_DNA"/>
</dbReference>
<keyword evidence="1" id="KW-0812">Transmembrane</keyword>
<proteinExistence type="predicted"/>
<name>A0AAD2JJY5_9STRA</name>
<comment type="caution">
    <text evidence="3">The sequence shown here is derived from an EMBL/GenBank/DDBJ whole genome shotgun (WGS) entry which is preliminary data.</text>
</comment>
<keyword evidence="2" id="KW-0732">Signal</keyword>
<dbReference type="AlphaFoldDB" id="A0AAD2JJY5"/>
<organism evidence="3 4">
    <name type="scientific">Cylindrotheca closterium</name>
    <dbReference type="NCBI Taxonomy" id="2856"/>
    <lineage>
        <taxon>Eukaryota</taxon>
        <taxon>Sar</taxon>
        <taxon>Stramenopiles</taxon>
        <taxon>Ochrophyta</taxon>
        <taxon>Bacillariophyta</taxon>
        <taxon>Bacillariophyceae</taxon>
        <taxon>Bacillariophycidae</taxon>
        <taxon>Bacillariales</taxon>
        <taxon>Bacillariaceae</taxon>
        <taxon>Cylindrotheca</taxon>
    </lineage>
</organism>
<sequence length="253" mass="25969">MNPSSNLCKLFLSAFLLTNNHGADAFCSRRPTTSQSFSRVSSSSLRAEEEMAASVADTVQTAAESVQAAAATATAPVESSAPAAVVEAVPEVVKRVAALGDPLYEPVVDADTMALVLGQENYGLAIVLLGEGIWSLSSAPSIDQALKTLVPAAVAAAILAIVSGPMVTSGDVSQVGTGLFVADAVSIIMGLIYVARCLAPFSASPKEIPALGILVALAGFVTFSENLIVDGYVILPQLPQLPSIELPSIQLPF</sequence>
<keyword evidence="1" id="KW-0472">Membrane</keyword>
<feature type="transmembrane region" description="Helical" evidence="1">
    <location>
        <begin position="211"/>
        <end position="235"/>
    </location>
</feature>
<reference evidence="3" key="1">
    <citation type="submission" date="2023-08" db="EMBL/GenBank/DDBJ databases">
        <authorList>
            <person name="Audoor S."/>
            <person name="Bilcke G."/>
        </authorList>
    </citation>
    <scope>NUCLEOTIDE SEQUENCE</scope>
</reference>
<gene>
    <name evidence="3" type="ORF">CYCCA115_LOCUS16447</name>
</gene>
<evidence type="ECO:0000313" key="3">
    <source>
        <dbReference type="EMBL" id="CAJ1956891.1"/>
    </source>
</evidence>
<evidence type="ECO:0000313" key="4">
    <source>
        <dbReference type="Proteomes" id="UP001295423"/>
    </source>
</evidence>
<feature type="chain" id="PRO_5042270844" evidence="2">
    <location>
        <begin position="26"/>
        <end position="253"/>
    </location>
</feature>
<dbReference type="Proteomes" id="UP001295423">
    <property type="component" value="Unassembled WGS sequence"/>
</dbReference>
<evidence type="ECO:0000256" key="2">
    <source>
        <dbReference type="SAM" id="SignalP"/>
    </source>
</evidence>
<evidence type="ECO:0000256" key="1">
    <source>
        <dbReference type="SAM" id="Phobius"/>
    </source>
</evidence>
<feature type="transmembrane region" description="Helical" evidence="1">
    <location>
        <begin position="149"/>
        <end position="167"/>
    </location>
</feature>
<keyword evidence="4" id="KW-1185">Reference proteome</keyword>
<feature type="transmembrane region" description="Helical" evidence="1">
    <location>
        <begin position="179"/>
        <end position="199"/>
    </location>
</feature>
<protein>
    <submittedName>
        <fullName evidence="3">Uncharacterized protein</fullName>
    </submittedName>
</protein>
<accession>A0AAD2JJY5</accession>
<feature type="signal peptide" evidence="2">
    <location>
        <begin position="1"/>
        <end position="25"/>
    </location>
</feature>